<organism evidence="1 2">
    <name type="scientific">Nocardia abscessus</name>
    <dbReference type="NCBI Taxonomy" id="120957"/>
    <lineage>
        <taxon>Bacteria</taxon>
        <taxon>Bacillati</taxon>
        <taxon>Actinomycetota</taxon>
        <taxon>Actinomycetes</taxon>
        <taxon>Mycobacteriales</taxon>
        <taxon>Nocardiaceae</taxon>
        <taxon>Nocardia</taxon>
    </lineage>
</organism>
<dbReference type="RefSeq" id="WP_195032536.1">
    <property type="nucleotide sequence ID" value="NZ_JADLRE010000005.1"/>
</dbReference>
<dbReference type="Proteomes" id="UP000807309">
    <property type="component" value="Unassembled WGS sequence"/>
</dbReference>
<sequence length="50" mass="5548">MGESRRLVSSPPISTAELKRRFARWAGIGTAAEERAEVDAVFGEDRIDDQ</sequence>
<evidence type="ECO:0000313" key="2">
    <source>
        <dbReference type="Proteomes" id="UP000807309"/>
    </source>
</evidence>
<protein>
    <submittedName>
        <fullName evidence="1">Uncharacterized protein</fullName>
    </submittedName>
</protein>
<reference evidence="1 2" key="1">
    <citation type="submission" date="2020-10" db="EMBL/GenBank/DDBJ databases">
        <title>Identification of Nocardia species via Next-generation sequencing and recognition of intraspecies genetic diversity.</title>
        <authorList>
            <person name="Li P."/>
            <person name="Li P."/>
            <person name="Lu B."/>
        </authorList>
    </citation>
    <scope>NUCLEOTIDE SEQUENCE [LARGE SCALE GENOMIC DNA]</scope>
    <source>
        <strain evidence="1 2">N-11</strain>
    </source>
</reference>
<comment type="caution">
    <text evidence="1">The sequence shown here is derived from an EMBL/GenBank/DDBJ whole genome shotgun (WGS) entry which is preliminary data.</text>
</comment>
<gene>
    <name evidence="1" type="ORF">IU470_09060</name>
</gene>
<name>A0ABS0C6P5_9NOCA</name>
<accession>A0ABS0C6P5</accession>
<keyword evidence="2" id="KW-1185">Reference proteome</keyword>
<evidence type="ECO:0000313" key="1">
    <source>
        <dbReference type="EMBL" id="MBF6225257.1"/>
    </source>
</evidence>
<dbReference type="EMBL" id="JADLRE010000005">
    <property type="protein sequence ID" value="MBF6225257.1"/>
    <property type="molecule type" value="Genomic_DNA"/>
</dbReference>
<proteinExistence type="predicted"/>